<name>A0A4D9EGN6_9SAUR</name>
<organism evidence="1 2">
    <name type="scientific">Platysternon megacephalum</name>
    <name type="common">big-headed turtle</name>
    <dbReference type="NCBI Taxonomy" id="55544"/>
    <lineage>
        <taxon>Eukaryota</taxon>
        <taxon>Metazoa</taxon>
        <taxon>Chordata</taxon>
        <taxon>Craniata</taxon>
        <taxon>Vertebrata</taxon>
        <taxon>Euteleostomi</taxon>
        <taxon>Archelosauria</taxon>
        <taxon>Testudinata</taxon>
        <taxon>Testudines</taxon>
        <taxon>Cryptodira</taxon>
        <taxon>Durocryptodira</taxon>
        <taxon>Testudinoidea</taxon>
        <taxon>Platysternidae</taxon>
        <taxon>Platysternon</taxon>
    </lineage>
</organism>
<sequence length="95" mass="10608">MSCGPILLQTPEEATIYAKMVDLEYTASACPLSKQSIIPATCQEFGITYKSWLPLLKIHYLSLIIIVSNHLYYFPLARTGTSWRIAGAVISVAKW</sequence>
<keyword evidence="2" id="KW-1185">Reference proteome</keyword>
<protein>
    <submittedName>
        <fullName evidence="1">Opsin-5-like</fullName>
    </submittedName>
</protein>
<dbReference type="Proteomes" id="UP000297703">
    <property type="component" value="Unassembled WGS sequence"/>
</dbReference>
<dbReference type="AlphaFoldDB" id="A0A4D9EGN6"/>
<gene>
    <name evidence="1" type="ORF">DR999_PMT07057</name>
</gene>
<comment type="caution">
    <text evidence="1">The sequence shown here is derived from an EMBL/GenBank/DDBJ whole genome shotgun (WGS) entry which is preliminary data.</text>
</comment>
<accession>A0A4D9EGN6</accession>
<evidence type="ECO:0000313" key="1">
    <source>
        <dbReference type="EMBL" id="TFK09849.1"/>
    </source>
</evidence>
<reference evidence="1 2" key="1">
    <citation type="submission" date="2019-04" db="EMBL/GenBank/DDBJ databases">
        <title>Draft genome of the big-headed turtle Platysternon megacephalum.</title>
        <authorList>
            <person name="Gong S."/>
        </authorList>
    </citation>
    <scope>NUCLEOTIDE SEQUENCE [LARGE SCALE GENOMIC DNA]</scope>
    <source>
        <strain evidence="1">DO16091913</strain>
        <tissue evidence="1">Muscle</tissue>
    </source>
</reference>
<evidence type="ECO:0000313" key="2">
    <source>
        <dbReference type="Proteomes" id="UP000297703"/>
    </source>
</evidence>
<reference evidence="1 2" key="2">
    <citation type="submission" date="2019-04" db="EMBL/GenBank/DDBJ databases">
        <title>The genome sequence of big-headed turtle.</title>
        <authorList>
            <person name="Gong S."/>
        </authorList>
    </citation>
    <scope>NUCLEOTIDE SEQUENCE [LARGE SCALE GENOMIC DNA]</scope>
    <source>
        <strain evidence="1">DO16091913</strain>
        <tissue evidence="1">Muscle</tissue>
    </source>
</reference>
<proteinExistence type="predicted"/>
<dbReference type="EMBL" id="QXTE01000048">
    <property type="protein sequence ID" value="TFK09849.1"/>
    <property type="molecule type" value="Genomic_DNA"/>
</dbReference>